<reference evidence="1 2" key="1">
    <citation type="submission" date="2020-08" db="EMBL/GenBank/DDBJ databases">
        <title>Bridging the membrane lipid divide: bacteria of the FCB group superphylum have the potential to synthesize archaeal ether lipids.</title>
        <authorList>
            <person name="Villanueva L."/>
            <person name="Von Meijenfeldt F.A.B."/>
            <person name="Westbye A.B."/>
            <person name="Yadav S."/>
            <person name="Hopmans E.C."/>
            <person name="Dutilh B.E."/>
            <person name="Sinninghe Damste J.S."/>
        </authorList>
    </citation>
    <scope>NUCLEOTIDE SEQUENCE [LARGE SCALE GENOMIC DNA]</scope>
    <source>
        <strain evidence="1">NIOZ-UU30</strain>
    </source>
</reference>
<dbReference type="EMBL" id="JACNJH010000164">
    <property type="protein sequence ID" value="MBC8362007.1"/>
    <property type="molecule type" value="Genomic_DNA"/>
</dbReference>
<proteinExistence type="predicted"/>
<gene>
    <name evidence="1" type="ORF">H8E23_11490</name>
</gene>
<dbReference type="AlphaFoldDB" id="A0A8J6NTH5"/>
<dbReference type="Proteomes" id="UP000603434">
    <property type="component" value="Unassembled WGS sequence"/>
</dbReference>
<protein>
    <submittedName>
        <fullName evidence="1">Uncharacterized protein</fullName>
    </submittedName>
</protein>
<evidence type="ECO:0000313" key="2">
    <source>
        <dbReference type="Proteomes" id="UP000603434"/>
    </source>
</evidence>
<organism evidence="1 2">
    <name type="scientific">Candidatus Desulfatibia profunda</name>
    <dbReference type="NCBI Taxonomy" id="2841695"/>
    <lineage>
        <taxon>Bacteria</taxon>
        <taxon>Pseudomonadati</taxon>
        <taxon>Thermodesulfobacteriota</taxon>
        <taxon>Desulfobacteria</taxon>
        <taxon>Desulfobacterales</taxon>
        <taxon>Desulfobacterales incertae sedis</taxon>
        <taxon>Candidatus Desulfatibia</taxon>
    </lineage>
</organism>
<comment type="caution">
    <text evidence="1">The sequence shown here is derived from an EMBL/GenBank/DDBJ whole genome shotgun (WGS) entry which is preliminary data.</text>
</comment>
<accession>A0A8J6NTH5</accession>
<evidence type="ECO:0000313" key="1">
    <source>
        <dbReference type="EMBL" id="MBC8362007.1"/>
    </source>
</evidence>
<sequence length="90" mass="10025">MFPLTDSVSSNSWLEANKDIKVNAYIESLVSTLNLPVKPLEQQDLSEALNQTSFGVLVNTFPVESALDTEFQSWDSLSDEALINFEQNLS</sequence>
<name>A0A8J6NTH5_9BACT</name>